<organism evidence="1 2">
    <name type="scientific">Thalassotalea euphylliae</name>
    <dbReference type="NCBI Taxonomy" id="1655234"/>
    <lineage>
        <taxon>Bacteria</taxon>
        <taxon>Pseudomonadati</taxon>
        <taxon>Pseudomonadota</taxon>
        <taxon>Gammaproteobacteria</taxon>
        <taxon>Alteromonadales</taxon>
        <taxon>Colwelliaceae</taxon>
        <taxon>Thalassotalea</taxon>
    </lineage>
</organism>
<protein>
    <recommendedName>
        <fullName evidence="3">Nuclear transport factor 2 family protein</fullName>
    </recommendedName>
</protein>
<dbReference type="Proteomes" id="UP000256478">
    <property type="component" value="Unassembled WGS sequence"/>
</dbReference>
<accession>A0A3E0TPN2</accession>
<dbReference type="EMBL" id="QUOU01000001">
    <property type="protein sequence ID" value="REL26458.1"/>
    <property type="molecule type" value="Genomic_DNA"/>
</dbReference>
<proteinExistence type="predicted"/>
<dbReference type="AlphaFoldDB" id="A0A3E0TPN2"/>
<evidence type="ECO:0000313" key="1">
    <source>
        <dbReference type="EMBL" id="REL26458.1"/>
    </source>
</evidence>
<comment type="caution">
    <text evidence="1">The sequence shown here is derived from an EMBL/GenBank/DDBJ whole genome shotgun (WGS) entry which is preliminary data.</text>
</comment>
<sequence length="175" mass="19944">MRAIRMNEQHQEQNYPNKAQQLATFYQNYIHAFSAASVPAVAKCYQLPCVLSTPDKVLVLDSEQGFNQEFSGIFAMLAEHNITGFKASNASYQHINETLSLVKIDWRFYDQANNLFSEFSAIYHLSYQQEAYRIINVISHDMCQLADLAHELTLIPSANDTNNSANDINNKETDK</sequence>
<gene>
    <name evidence="1" type="ORF">DXX93_07600</name>
</gene>
<evidence type="ECO:0000313" key="2">
    <source>
        <dbReference type="Proteomes" id="UP000256478"/>
    </source>
</evidence>
<reference evidence="1 2" key="1">
    <citation type="submission" date="2018-08" db="EMBL/GenBank/DDBJ databases">
        <title>Thalassotalea euphylliae genome.</title>
        <authorList>
            <person name="Summers S."/>
            <person name="Rice S.A."/>
            <person name="Freckelton M.L."/>
            <person name="Nedved B.T."/>
            <person name="Hadfield M.G."/>
        </authorList>
    </citation>
    <scope>NUCLEOTIDE SEQUENCE [LARGE SCALE GENOMIC DNA]</scope>
    <source>
        <strain evidence="1 2">H1</strain>
    </source>
</reference>
<evidence type="ECO:0008006" key="3">
    <source>
        <dbReference type="Google" id="ProtNLM"/>
    </source>
</evidence>
<name>A0A3E0TPN2_9GAMM</name>